<dbReference type="UniPathway" id="UPA00392"/>
<evidence type="ECO:0000313" key="7">
    <source>
        <dbReference type="Proteomes" id="UP000019102"/>
    </source>
</evidence>
<dbReference type="OrthoDB" id="9795077at2"/>
<evidence type="ECO:0000256" key="3">
    <source>
        <dbReference type="ARBA" id="ARBA00022857"/>
    </source>
</evidence>
<comment type="caution">
    <text evidence="5">Lacks conserved residue(s) required for the propagation of feature annotation.</text>
</comment>
<evidence type="ECO:0000256" key="1">
    <source>
        <dbReference type="ARBA" id="ARBA00022490"/>
    </source>
</evidence>
<evidence type="ECO:0000256" key="2">
    <source>
        <dbReference type="ARBA" id="ARBA00022785"/>
    </source>
</evidence>
<dbReference type="GO" id="GO:0008616">
    <property type="term" value="P:tRNA queuosine(34) biosynthetic process"/>
    <property type="evidence" value="ECO:0007669"/>
    <property type="project" value="UniProtKB-UniRule"/>
</dbReference>
<feature type="active site" description="Proton donor" evidence="5">
    <location>
        <position position="57"/>
    </location>
</feature>
<proteinExistence type="inferred from homology"/>
<dbReference type="AlphaFoldDB" id="W4VKS8"/>
<evidence type="ECO:0000313" key="6">
    <source>
        <dbReference type="EMBL" id="GAE93975.1"/>
    </source>
</evidence>
<comment type="pathway">
    <text evidence="5">tRNA modification; tRNA-queuosine biosynthesis.</text>
</comment>
<keyword evidence="4 5" id="KW-0560">Oxidoreductase</keyword>
<dbReference type="InterPro" id="IPR050084">
    <property type="entry name" value="NADPH_dep_7-cyano-7-deazaG_red"/>
</dbReference>
<organism evidence="6 7">
    <name type="scientific">Gracilibacillus boraciitolerans JCM 21714</name>
    <dbReference type="NCBI Taxonomy" id="1298598"/>
    <lineage>
        <taxon>Bacteria</taxon>
        <taxon>Bacillati</taxon>
        <taxon>Bacillota</taxon>
        <taxon>Bacilli</taxon>
        <taxon>Bacillales</taxon>
        <taxon>Bacillaceae</taxon>
        <taxon>Gracilibacillus</taxon>
    </lineage>
</organism>
<dbReference type="InterPro" id="IPR029500">
    <property type="entry name" value="QueF"/>
</dbReference>
<name>W4VKS8_9BACI</name>
<dbReference type="Gene3D" id="3.30.1130.10">
    <property type="match status" value="1"/>
</dbReference>
<dbReference type="Pfam" id="PF14489">
    <property type="entry name" value="QueF"/>
    <property type="match status" value="1"/>
</dbReference>
<dbReference type="SUPFAM" id="SSF55620">
    <property type="entry name" value="Tetrahydrobiopterin biosynthesis enzymes-like"/>
    <property type="match status" value="1"/>
</dbReference>
<comment type="subcellular location">
    <subcellularLocation>
        <location evidence="5">Cytoplasm</location>
    </subcellularLocation>
</comment>
<accession>W4VKS8</accession>
<dbReference type="HAMAP" id="MF_00818">
    <property type="entry name" value="QueF_type1"/>
    <property type="match status" value="1"/>
</dbReference>
<dbReference type="Proteomes" id="UP000019102">
    <property type="component" value="Unassembled WGS sequence"/>
</dbReference>
<evidence type="ECO:0000256" key="4">
    <source>
        <dbReference type="ARBA" id="ARBA00023002"/>
    </source>
</evidence>
<evidence type="ECO:0000256" key="5">
    <source>
        <dbReference type="HAMAP-Rule" id="MF_00818"/>
    </source>
</evidence>
<keyword evidence="3 5" id="KW-0521">NADP</keyword>
<dbReference type="STRING" id="1298598.JCM21714_3099"/>
<dbReference type="RefSeq" id="WP_035724445.1">
    <property type="nucleotide sequence ID" value="NZ_BAVS01000017.1"/>
</dbReference>
<keyword evidence="7" id="KW-1185">Reference proteome</keyword>
<keyword evidence="1 5" id="KW-0963">Cytoplasm</keyword>
<comment type="similarity">
    <text evidence="5">Belongs to the GTP cyclohydrolase I family. QueF type 1 subfamily.</text>
</comment>
<reference evidence="6 7" key="1">
    <citation type="journal article" date="2014" name="Genome Announc.">
        <title>Draft Genome Sequence of the Boron-Tolerant and Moderately Halotolerant Bacterium Gracilibacillus boraciitolerans JCM 21714T.</title>
        <authorList>
            <person name="Ahmed I."/>
            <person name="Oshima K."/>
            <person name="Suda W."/>
            <person name="Kitamura K."/>
            <person name="Iida T."/>
            <person name="Ohmori Y."/>
            <person name="Fujiwara T."/>
            <person name="Hattori M."/>
            <person name="Ohkuma M."/>
        </authorList>
    </citation>
    <scope>NUCLEOTIDE SEQUENCE [LARGE SCALE GENOMIC DNA]</scope>
    <source>
        <strain evidence="6 7">JCM 21714</strain>
    </source>
</reference>
<dbReference type="EMBL" id="BAVS01000017">
    <property type="protein sequence ID" value="GAE93975.1"/>
    <property type="molecule type" value="Genomic_DNA"/>
</dbReference>
<dbReference type="GO" id="GO:0033739">
    <property type="term" value="F:preQ1 synthase activity"/>
    <property type="evidence" value="ECO:0007669"/>
    <property type="project" value="UniProtKB-UniRule"/>
</dbReference>
<dbReference type="GO" id="GO:0005737">
    <property type="term" value="C:cytoplasm"/>
    <property type="evidence" value="ECO:0007669"/>
    <property type="project" value="UniProtKB-SubCell"/>
</dbReference>
<dbReference type="EC" id="1.7.1.13" evidence="5"/>
<dbReference type="InterPro" id="IPR016856">
    <property type="entry name" value="QueF_type1"/>
</dbReference>
<dbReference type="PANTHER" id="PTHR34354">
    <property type="entry name" value="NADPH-DEPENDENT 7-CYANO-7-DEAZAGUANINE REDUCTASE"/>
    <property type="match status" value="1"/>
</dbReference>
<gene>
    <name evidence="5" type="primary">queF</name>
    <name evidence="6" type="ORF">JCM21714_3099</name>
</gene>
<feature type="active site" description="Thioimide intermediate" evidence="5">
    <location>
        <position position="50"/>
    </location>
</feature>
<dbReference type="InterPro" id="IPR043133">
    <property type="entry name" value="GTP-CH-I_C/QueF"/>
</dbReference>
<dbReference type="eggNOG" id="COG0780">
    <property type="taxonomic scope" value="Bacteria"/>
</dbReference>
<keyword evidence="2 5" id="KW-0671">Queuosine biosynthesis</keyword>
<dbReference type="PANTHER" id="PTHR34354:SF1">
    <property type="entry name" value="NADPH-DEPENDENT 7-CYANO-7-DEAZAGUANINE REDUCTASE"/>
    <property type="match status" value="1"/>
</dbReference>
<comment type="catalytic activity">
    <reaction evidence="5">
        <text>7-aminomethyl-7-carbaguanine + 2 NADP(+) = 7-cyano-7-carbaguanine + 2 NADPH + 3 H(+)</text>
        <dbReference type="Rhea" id="RHEA:13409"/>
        <dbReference type="ChEBI" id="CHEBI:15378"/>
        <dbReference type="ChEBI" id="CHEBI:45075"/>
        <dbReference type="ChEBI" id="CHEBI:57783"/>
        <dbReference type="ChEBI" id="CHEBI:58349"/>
        <dbReference type="ChEBI" id="CHEBI:58703"/>
        <dbReference type="EC" id="1.7.1.13"/>
    </reaction>
</comment>
<dbReference type="NCBIfam" id="TIGR03139">
    <property type="entry name" value="QueF-II"/>
    <property type="match status" value="1"/>
</dbReference>
<comment type="caution">
    <text evidence="6">The sequence shown here is derived from an EMBL/GenBank/DDBJ whole genome shotgun (WGS) entry which is preliminary data.</text>
</comment>
<sequence>MSENYYLPRSGPMPRPENVEQGREVLKQEAFEAPNVQNITFRAQEFTAVCPKTGQPDFGTVEISYTPRHKCIESKSLKFYLWAYRDHGAFCESLAAQIADDIMWAIEAATVKVTVNQTARGGIELTTEALREYSNK</sequence>
<comment type="function">
    <text evidence="5">Catalyzes the NADPH-dependent reduction of 7-cyano-7-deazaguanine (preQ0) to 7-aminomethyl-7-deazaguanine (preQ1).</text>
</comment>
<feature type="binding site" evidence="5">
    <location>
        <begin position="72"/>
        <end position="74"/>
    </location>
    <ligand>
        <name>substrate</name>
    </ligand>
</feature>
<protein>
    <recommendedName>
        <fullName evidence="5">NADPH-dependent 7-cyano-7-deazaguanine reductase</fullName>
        <ecNumber evidence="5">1.7.1.13</ecNumber>
    </recommendedName>
    <alternativeName>
        <fullName evidence="5">7-cyano-7-carbaguanine reductase</fullName>
    </alternativeName>
    <alternativeName>
        <fullName evidence="5">NADPH-dependent nitrile oxidoreductase</fullName>
    </alternativeName>
    <alternativeName>
        <fullName evidence="5">PreQ(0) reductase</fullName>
    </alternativeName>
</protein>